<comment type="function">
    <text evidence="7">Catalyzes the reversible isomerization of glucose-6-phosphate to fructose-6-phosphate.</text>
</comment>
<dbReference type="InterPro" id="IPR035476">
    <property type="entry name" value="SIS_PGI_1"/>
</dbReference>
<keyword evidence="3 7" id="KW-0312">Gluconeogenesis</keyword>
<dbReference type="InterPro" id="IPR046348">
    <property type="entry name" value="SIS_dom_sf"/>
</dbReference>
<dbReference type="SUPFAM" id="SSF53697">
    <property type="entry name" value="SIS domain"/>
    <property type="match status" value="1"/>
</dbReference>
<dbReference type="PATRIC" id="fig|1705389.3.peg.2991"/>
<dbReference type="UniPathway" id="UPA00109">
    <property type="reaction ID" value="UER00181"/>
</dbReference>
<dbReference type="PROSITE" id="PS51463">
    <property type="entry name" value="P_GLUCOSE_ISOMERASE_3"/>
    <property type="match status" value="1"/>
</dbReference>
<comment type="similarity">
    <text evidence="2 7">Belongs to the GPI family.</text>
</comment>
<dbReference type="PANTHER" id="PTHR11469:SF1">
    <property type="entry name" value="GLUCOSE-6-PHOSPHATE ISOMERASE"/>
    <property type="match status" value="1"/>
</dbReference>
<dbReference type="Gene3D" id="3.40.50.10490">
    <property type="entry name" value="Glucose-6-phosphate isomerase like protein, domain 1"/>
    <property type="match status" value="2"/>
</dbReference>
<dbReference type="GO" id="GO:0006094">
    <property type="term" value="P:gluconeogenesis"/>
    <property type="evidence" value="ECO:0007669"/>
    <property type="project" value="UniProtKB-UniRule"/>
</dbReference>
<evidence type="ECO:0000256" key="2">
    <source>
        <dbReference type="ARBA" id="ARBA00006604"/>
    </source>
</evidence>
<feature type="domain" description="SIS" evidence="8">
    <location>
        <begin position="62"/>
        <end position="219"/>
    </location>
</feature>
<dbReference type="PANTHER" id="PTHR11469">
    <property type="entry name" value="GLUCOSE-6-PHOSPHATE ISOMERASE"/>
    <property type="match status" value="1"/>
</dbReference>
<comment type="pathway">
    <text evidence="1 7">Carbohydrate degradation; glycolysis; D-glyceraldehyde 3-phosphate and glycerone phosphate from D-glucose: step 2/4.</text>
</comment>
<evidence type="ECO:0000256" key="5">
    <source>
        <dbReference type="ARBA" id="ARBA00023235"/>
    </source>
</evidence>
<dbReference type="EC" id="5.3.1.9" evidence="7"/>
<dbReference type="HAMAP" id="MF_00473">
    <property type="entry name" value="G6P_isomerase"/>
    <property type="match status" value="1"/>
</dbReference>
<dbReference type="Proteomes" id="UP000037747">
    <property type="component" value="Unassembled WGS sequence"/>
</dbReference>
<dbReference type="CDD" id="cd05015">
    <property type="entry name" value="SIS_PGI_1"/>
    <property type="match status" value="1"/>
</dbReference>
<evidence type="ECO:0000256" key="4">
    <source>
        <dbReference type="ARBA" id="ARBA00023152"/>
    </source>
</evidence>
<comment type="subcellular location">
    <subcellularLocation>
        <location evidence="7">Cytoplasm</location>
    </subcellularLocation>
</comment>
<dbReference type="PRINTS" id="PR00662">
    <property type="entry name" value="G6PISOMERASE"/>
</dbReference>
<dbReference type="RefSeq" id="WP_053771017.1">
    <property type="nucleotide sequence ID" value="NZ_LIST01000002.1"/>
</dbReference>
<dbReference type="PROSITE" id="PS00765">
    <property type="entry name" value="P_GLUCOSE_ISOMERASE_1"/>
    <property type="match status" value="1"/>
</dbReference>
<dbReference type="GO" id="GO:0006096">
    <property type="term" value="P:glycolytic process"/>
    <property type="evidence" value="ECO:0007669"/>
    <property type="project" value="UniProtKB-UniRule"/>
</dbReference>
<dbReference type="EMBL" id="LIST01000002">
    <property type="protein sequence ID" value="KOX96832.1"/>
    <property type="molecule type" value="Genomic_DNA"/>
</dbReference>
<dbReference type="GO" id="GO:0051156">
    <property type="term" value="P:glucose 6-phosphate metabolic process"/>
    <property type="evidence" value="ECO:0007669"/>
    <property type="project" value="TreeGrafter"/>
</dbReference>
<dbReference type="GO" id="GO:0005829">
    <property type="term" value="C:cytosol"/>
    <property type="evidence" value="ECO:0007669"/>
    <property type="project" value="TreeGrafter"/>
</dbReference>
<dbReference type="PROSITE" id="PS51464">
    <property type="entry name" value="SIS"/>
    <property type="match status" value="1"/>
</dbReference>
<dbReference type="Pfam" id="PF00342">
    <property type="entry name" value="PGI"/>
    <property type="match status" value="1"/>
</dbReference>
<comment type="pathway">
    <text evidence="7">Carbohydrate biosynthesis; gluconeogenesis.</text>
</comment>
<evidence type="ECO:0000313" key="9">
    <source>
        <dbReference type="EMBL" id="KOX96832.1"/>
    </source>
</evidence>
<gene>
    <name evidence="7" type="primary">pgi</name>
    <name evidence="9" type="ORF">AMR74_05215</name>
</gene>
<dbReference type="GO" id="GO:0004347">
    <property type="term" value="F:glucose-6-phosphate isomerase activity"/>
    <property type="evidence" value="ECO:0007669"/>
    <property type="project" value="UniProtKB-UniRule"/>
</dbReference>
<dbReference type="GO" id="GO:0097367">
    <property type="term" value="F:carbohydrate derivative binding"/>
    <property type="evidence" value="ECO:0007669"/>
    <property type="project" value="InterPro"/>
</dbReference>
<evidence type="ECO:0000256" key="1">
    <source>
        <dbReference type="ARBA" id="ARBA00004926"/>
    </source>
</evidence>
<dbReference type="AlphaFoldDB" id="A0A0M9AQR6"/>
<evidence type="ECO:0000259" key="8">
    <source>
        <dbReference type="PROSITE" id="PS51464"/>
    </source>
</evidence>
<accession>A0A0M9AQR6</accession>
<evidence type="ECO:0000256" key="3">
    <source>
        <dbReference type="ARBA" id="ARBA00022432"/>
    </source>
</evidence>
<dbReference type="CDD" id="cd05016">
    <property type="entry name" value="SIS_PGI_2"/>
    <property type="match status" value="1"/>
</dbReference>
<comment type="caution">
    <text evidence="9">The sequence shown here is derived from an EMBL/GenBank/DDBJ whole genome shotgun (WGS) entry which is preliminary data.</text>
</comment>
<dbReference type="InterPro" id="IPR001347">
    <property type="entry name" value="SIS_dom"/>
</dbReference>
<proteinExistence type="inferred from homology"/>
<keyword evidence="5 7" id="KW-0413">Isomerase</keyword>
<feature type="active site" evidence="7">
    <location>
        <position position="401"/>
    </location>
</feature>
<comment type="catalytic activity">
    <reaction evidence="6 7">
        <text>alpha-D-glucose 6-phosphate = beta-D-fructose 6-phosphate</text>
        <dbReference type="Rhea" id="RHEA:11816"/>
        <dbReference type="ChEBI" id="CHEBI:57634"/>
        <dbReference type="ChEBI" id="CHEBI:58225"/>
        <dbReference type="EC" id="5.3.1.9"/>
    </reaction>
</comment>
<dbReference type="GO" id="GO:0048029">
    <property type="term" value="F:monosaccharide binding"/>
    <property type="evidence" value="ECO:0007669"/>
    <property type="project" value="TreeGrafter"/>
</dbReference>
<evidence type="ECO:0000256" key="7">
    <source>
        <dbReference type="HAMAP-Rule" id="MF_00473"/>
    </source>
</evidence>
<name>A0A0M9AQR6_9EURY</name>
<feature type="active site" evidence="7">
    <location>
        <position position="290"/>
    </location>
</feature>
<sequence>MRVDLGNALETTPGLTTETLDRLDDRVAAAHERIATGMADDEFGYAALTLPETADPDAIYAAVDGFDRPEAVLTVGIGGSALGAATLSNALASDVDAYVLDNVDPDDARRLLAGLPLDDTVVNVVSKSGTTAETLANFLVVREAMADAGVDWTERTLVTTGETGNLRELADRHDLPSLPVPDGVPGRFSALSTVGLAVAALQGHDVEAVLAGGRDGMDALAGSLYESPAYAYGAATYALAERGALTNAVMPYAESLETFAEWFAQLWAESLGKDGLGQTPARALGATDQHSQLQLYRAGPPDKLVTLVRPTERADAPIPETDLDGLAYLGGSSLGDLLDAEFEATEASLAAAGVPNVRVEVDRVDERALGELLFGMEAACVLYGELASVSTFTQPAVEWGKKAARGLLGGGDFAEAEAVDEKRELRIE</sequence>
<evidence type="ECO:0000256" key="6">
    <source>
        <dbReference type="ARBA" id="ARBA00029321"/>
    </source>
</evidence>
<evidence type="ECO:0000313" key="10">
    <source>
        <dbReference type="Proteomes" id="UP000037747"/>
    </source>
</evidence>
<feature type="active site" description="Proton donor" evidence="7">
    <location>
        <position position="269"/>
    </location>
</feature>
<organism evidence="9 10">
    <name type="scientific">Halorubrum tropicale</name>
    <dbReference type="NCBI Taxonomy" id="1765655"/>
    <lineage>
        <taxon>Archaea</taxon>
        <taxon>Methanobacteriati</taxon>
        <taxon>Methanobacteriota</taxon>
        <taxon>Stenosarchaea group</taxon>
        <taxon>Halobacteria</taxon>
        <taxon>Halobacteriales</taxon>
        <taxon>Haloferacaceae</taxon>
        <taxon>Halorubrum</taxon>
    </lineage>
</organism>
<dbReference type="STRING" id="1765655.AMR74_05215"/>
<dbReference type="InterPro" id="IPR035482">
    <property type="entry name" value="SIS_PGI_2"/>
</dbReference>
<dbReference type="InterPro" id="IPR018189">
    <property type="entry name" value="Phosphoglucose_isomerase_CS"/>
</dbReference>
<dbReference type="OrthoDB" id="168618at2157"/>
<reference evidence="9 10" key="1">
    <citation type="submission" date="2015-08" db="EMBL/GenBank/DDBJ databases">
        <title>Genomes of Isolates from Cabo Rojo, PR.</title>
        <authorList>
            <person name="Sanchez-Nieves R.L."/>
            <person name="Montalvo-Rodriguez R."/>
        </authorList>
    </citation>
    <scope>NUCLEOTIDE SEQUENCE [LARGE SCALE GENOMIC DNA]</scope>
    <source>
        <strain evidence="9 10">5</strain>
    </source>
</reference>
<keyword evidence="7" id="KW-0963">Cytoplasm</keyword>
<keyword evidence="4 7" id="KW-0324">Glycolysis</keyword>
<dbReference type="InterPro" id="IPR001672">
    <property type="entry name" value="G6P_Isomerase"/>
</dbReference>
<keyword evidence="10" id="KW-1185">Reference proteome</keyword>
<protein>
    <recommendedName>
        <fullName evidence="7">Probable glucose-6-phosphate isomerase</fullName>
        <shortName evidence="7">GPI</shortName>
        <ecNumber evidence="7">5.3.1.9</ecNumber>
    </recommendedName>
    <alternativeName>
        <fullName evidence="7">Phosphoglucose isomerase</fullName>
        <shortName evidence="7">PGI</shortName>
    </alternativeName>
    <alternativeName>
        <fullName evidence="7">Phosphohexose isomerase</fullName>
        <shortName evidence="7">PHI</shortName>
    </alternativeName>
</protein>
<dbReference type="UniPathway" id="UPA00138"/>